<keyword evidence="7" id="KW-1185">Reference proteome</keyword>
<evidence type="ECO:0000256" key="2">
    <source>
        <dbReference type="ARBA" id="ARBA00022741"/>
    </source>
</evidence>
<feature type="compositionally biased region" description="Acidic residues" evidence="4">
    <location>
        <begin position="671"/>
        <end position="689"/>
    </location>
</feature>
<dbReference type="InterPro" id="IPR000719">
    <property type="entry name" value="Prot_kinase_dom"/>
</dbReference>
<evidence type="ECO:0000256" key="3">
    <source>
        <dbReference type="ARBA" id="ARBA00022840"/>
    </source>
</evidence>
<dbReference type="Gene3D" id="3.30.200.20">
    <property type="entry name" value="Phosphorylase Kinase, domain 1"/>
    <property type="match status" value="1"/>
</dbReference>
<feature type="domain" description="Protein kinase" evidence="5">
    <location>
        <begin position="174"/>
        <end position="523"/>
    </location>
</feature>
<name>A0A8K0JFV9_9TREE</name>
<feature type="compositionally biased region" description="Polar residues" evidence="4">
    <location>
        <begin position="690"/>
        <end position="699"/>
    </location>
</feature>
<reference evidence="6" key="1">
    <citation type="submission" date="2020-04" db="EMBL/GenBank/DDBJ databases">
        <title>Analysis of mating type loci in Filobasidium floriforme.</title>
        <authorList>
            <person name="Nowrousian M."/>
        </authorList>
    </citation>
    <scope>NUCLEOTIDE SEQUENCE</scope>
    <source>
        <strain evidence="6">CBS 6242</strain>
    </source>
</reference>
<feature type="compositionally biased region" description="Basic and acidic residues" evidence="4">
    <location>
        <begin position="640"/>
        <end position="665"/>
    </location>
</feature>
<accession>A0A8K0JFV9</accession>
<dbReference type="InterPro" id="IPR011009">
    <property type="entry name" value="Kinase-like_dom_sf"/>
</dbReference>
<evidence type="ECO:0000313" key="6">
    <source>
        <dbReference type="EMBL" id="KAG7527748.1"/>
    </source>
</evidence>
<dbReference type="InterPro" id="IPR050117">
    <property type="entry name" value="MAPK"/>
</dbReference>
<dbReference type="PANTHER" id="PTHR24055">
    <property type="entry name" value="MITOGEN-ACTIVATED PROTEIN KINASE"/>
    <property type="match status" value="1"/>
</dbReference>
<dbReference type="AlphaFoldDB" id="A0A8K0JFV9"/>
<dbReference type="Gene3D" id="1.10.510.10">
    <property type="entry name" value="Transferase(Phosphotransferase) domain 1"/>
    <property type="match status" value="1"/>
</dbReference>
<comment type="caution">
    <text evidence="6">The sequence shown here is derived from an EMBL/GenBank/DDBJ whole genome shotgun (WGS) entry which is preliminary data.</text>
</comment>
<evidence type="ECO:0000313" key="7">
    <source>
        <dbReference type="Proteomes" id="UP000812966"/>
    </source>
</evidence>
<evidence type="ECO:0000256" key="4">
    <source>
        <dbReference type="SAM" id="MobiDB-lite"/>
    </source>
</evidence>
<keyword evidence="1" id="KW-0808">Transferase</keyword>
<keyword evidence="3" id="KW-0067">ATP-binding</keyword>
<dbReference type="GO" id="GO:0004674">
    <property type="term" value="F:protein serine/threonine kinase activity"/>
    <property type="evidence" value="ECO:0007669"/>
    <property type="project" value="UniProtKB-KW"/>
</dbReference>
<evidence type="ECO:0000256" key="1">
    <source>
        <dbReference type="ARBA" id="ARBA00022527"/>
    </source>
</evidence>
<dbReference type="GO" id="GO:0005524">
    <property type="term" value="F:ATP binding"/>
    <property type="evidence" value="ECO:0007669"/>
    <property type="project" value="UniProtKB-KW"/>
</dbReference>
<sequence>MLLNRPFWVKNAILKVDWYSTIRLVIGDIPKDVRGTYGDATINMIEQKIKSSSGPRLSSWLASRLPDDPTKVASWESFLNSCMAWDPESRSSAETLLCHQLFAEINKDSAVPAETCKADDHPVSAELLVHMYTCTQSEGALPSERIVRCACHPSRFFEPKPRISSSYKLHGSDYTAIRKIKEDFRSSTWLCKSESKPNDHVAIKILVRDRDPASKEHRQQVLVLDSIAARLKQGHKAVDNIVKFYNTLQLDVDRTALVFEPLSLDLERIEYISRLQILPGWFIKKCNRGILRGLAFLHDEMKVVHAGLEARHISFRLPELQYPAEPPIVIDKGEESAGRLGRSFPHIPSPRRFYEEATVVLSDFDRSAFIGSQSDTAVDVHCSATPPEMVLARGIRYGTSGDIWQVGVLTLSMLGYGGAISDLASISQWYRCFTEYLGEVPEDVVERYGDIARRLQLTTTPARVTYKVANGNVTHKDLADQLYRRGSIKEEAVEWDRFLRRCLAWFPEDRPSAAELQLDHIFTGAFYRYPSSSNDAEPSGTDEALHASKEEEMNWYTFGCDLDDLHQPFDGSIRLKLNPPARPLDDSRLLARIDNDLFQLHEQTSSFVALEVVESDATIQKTTTSTTPLVVEIDFETYDHDKDYNDDSEKIDGKDDNNNKHDEQKQQAQNEDQDQDQDQDQENEHDETECNVTAMTVEL</sequence>
<gene>
    <name evidence="6" type="ORF">FFLO_06629</name>
</gene>
<dbReference type="PROSITE" id="PS50011">
    <property type="entry name" value="PROTEIN_KINASE_DOM"/>
    <property type="match status" value="1"/>
</dbReference>
<dbReference type="Proteomes" id="UP000812966">
    <property type="component" value="Unassembled WGS sequence"/>
</dbReference>
<evidence type="ECO:0000259" key="5">
    <source>
        <dbReference type="PROSITE" id="PS50011"/>
    </source>
</evidence>
<proteinExistence type="predicted"/>
<dbReference type="OrthoDB" id="5979581at2759"/>
<protein>
    <recommendedName>
        <fullName evidence="5">Protein kinase domain-containing protein</fullName>
    </recommendedName>
</protein>
<dbReference type="SMART" id="SM00220">
    <property type="entry name" value="S_TKc"/>
    <property type="match status" value="1"/>
</dbReference>
<keyword evidence="1" id="KW-0418">Kinase</keyword>
<organism evidence="6 7">
    <name type="scientific">Filobasidium floriforme</name>
    <dbReference type="NCBI Taxonomy" id="5210"/>
    <lineage>
        <taxon>Eukaryota</taxon>
        <taxon>Fungi</taxon>
        <taxon>Dikarya</taxon>
        <taxon>Basidiomycota</taxon>
        <taxon>Agaricomycotina</taxon>
        <taxon>Tremellomycetes</taxon>
        <taxon>Filobasidiales</taxon>
        <taxon>Filobasidiaceae</taxon>
        <taxon>Filobasidium</taxon>
    </lineage>
</organism>
<dbReference type="SUPFAM" id="SSF56112">
    <property type="entry name" value="Protein kinase-like (PK-like)"/>
    <property type="match status" value="1"/>
</dbReference>
<keyword evidence="1" id="KW-0723">Serine/threonine-protein kinase</keyword>
<dbReference type="EMBL" id="JABELV010000234">
    <property type="protein sequence ID" value="KAG7527748.1"/>
    <property type="molecule type" value="Genomic_DNA"/>
</dbReference>
<feature type="region of interest" description="Disordered" evidence="4">
    <location>
        <begin position="640"/>
        <end position="699"/>
    </location>
</feature>
<keyword evidence="2" id="KW-0547">Nucleotide-binding</keyword>